<gene>
    <name evidence="3" type="ORF">FisN_13Hh218</name>
</gene>
<feature type="region of interest" description="Disordered" evidence="1">
    <location>
        <begin position="152"/>
        <end position="174"/>
    </location>
</feature>
<dbReference type="OrthoDB" id="45957at2759"/>
<dbReference type="InterPro" id="IPR049227">
    <property type="entry name" value="DUF6824"/>
</dbReference>
<comment type="caution">
    <text evidence="3">The sequence shown here is derived from an EMBL/GenBank/DDBJ whole genome shotgun (WGS) entry which is preliminary data.</text>
</comment>
<evidence type="ECO:0000313" key="3">
    <source>
        <dbReference type="EMBL" id="GAX27687.1"/>
    </source>
</evidence>
<keyword evidence="4" id="KW-1185">Reference proteome</keyword>
<evidence type="ECO:0000313" key="4">
    <source>
        <dbReference type="Proteomes" id="UP000198406"/>
    </source>
</evidence>
<evidence type="ECO:0000259" key="2">
    <source>
        <dbReference type="Pfam" id="PF20710"/>
    </source>
</evidence>
<protein>
    <recommendedName>
        <fullName evidence="2">DUF6824 domain-containing protein</fullName>
    </recommendedName>
</protein>
<dbReference type="Pfam" id="PF20710">
    <property type="entry name" value="DUF6824"/>
    <property type="match status" value="1"/>
</dbReference>
<sequence length="174" mass="19101">MNAPEMPECATRIAVNDVLMGRGGATNNHEGNKRYRTIVSFHQAEYLAARKKDKVLFARKIVAIVKANGGRFLKQDSQQKWVEVSDKKATEKTSQALREGLDVRNHTVRPRKLARRYLQPVESGPHVVVAGWVVPDKSSAGVLQSAKQAIPELKDDAAQSKSSVVSLDGGAEKN</sequence>
<accession>A0A1Z5KNE7</accession>
<name>A0A1Z5KNE7_FISSO</name>
<dbReference type="EMBL" id="BDSP01000259">
    <property type="protein sequence ID" value="GAX27687.1"/>
    <property type="molecule type" value="Genomic_DNA"/>
</dbReference>
<organism evidence="3 4">
    <name type="scientific">Fistulifera solaris</name>
    <name type="common">Oleaginous diatom</name>
    <dbReference type="NCBI Taxonomy" id="1519565"/>
    <lineage>
        <taxon>Eukaryota</taxon>
        <taxon>Sar</taxon>
        <taxon>Stramenopiles</taxon>
        <taxon>Ochrophyta</taxon>
        <taxon>Bacillariophyta</taxon>
        <taxon>Bacillariophyceae</taxon>
        <taxon>Bacillariophycidae</taxon>
        <taxon>Naviculales</taxon>
        <taxon>Naviculaceae</taxon>
        <taxon>Fistulifera</taxon>
    </lineage>
</organism>
<dbReference type="InParanoid" id="A0A1Z5KNE7"/>
<dbReference type="Proteomes" id="UP000198406">
    <property type="component" value="Unassembled WGS sequence"/>
</dbReference>
<evidence type="ECO:0000256" key="1">
    <source>
        <dbReference type="SAM" id="MobiDB-lite"/>
    </source>
</evidence>
<dbReference type="AlphaFoldDB" id="A0A1Z5KNE7"/>
<feature type="domain" description="DUF6824" evidence="2">
    <location>
        <begin position="17"/>
        <end position="99"/>
    </location>
</feature>
<proteinExistence type="predicted"/>
<reference evidence="3 4" key="1">
    <citation type="journal article" date="2015" name="Plant Cell">
        <title>Oil accumulation by the oleaginous diatom Fistulifera solaris as revealed by the genome and transcriptome.</title>
        <authorList>
            <person name="Tanaka T."/>
            <person name="Maeda Y."/>
            <person name="Veluchamy A."/>
            <person name="Tanaka M."/>
            <person name="Abida H."/>
            <person name="Marechal E."/>
            <person name="Bowler C."/>
            <person name="Muto M."/>
            <person name="Sunaga Y."/>
            <person name="Tanaka M."/>
            <person name="Yoshino T."/>
            <person name="Taniguchi T."/>
            <person name="Fukuda Y."/>
            <person name="Nemoto M."/>
            <person name="Matsumoto M."/>
            <person name="Wong P.S."/>
            <person name="Aburatani S."/>
            <person name="Fujibuchi W."/>
        </authorList>
    </citation>
    <scope>NUCLEOTIDE SEQUENCE [LARGE SCALE GENOMIC DNA]</scope>
    <source>
        <strain evidence="3 4">JPCC DA0580</strain>
    </source>
</reference>